<reference evidence="4 5" key="1">
    <citation type="submission" date="2016-11" db="EMBL/GenBank/DDBJ databases">
        <title>Draft Genome Sequences of Nine Cyanobacterial Strains from Diverse Habitats.</title>
        <authorList>
            <person name="Zhu T."/>
            <person name="Hou S."/>
            <person name="Lu X."/>
            <person name="Hess W.R."/>
        </authorList>
    </citation>
    <scope>NUCLEOTIDE SEQUENCE [LARGE SCALE GENOMIC DNA]</scope>
    <source>
        <strain evidence="4 5">NIES-30</strain>
    </source>
</reference>
<keyword evidence="5" id="KW-1185">Reference proteome</keyword>
<dbReference type="InterPro" id="IPR002104">
    <property type="entry name" value="Integrase_catalytic"/>
</dbReference>
<sequence>MHVETIAHPSGDQLPILLDGDGLPVPSPNEFVLSRRNLATNTLVRDLRILQILYRWLDQHGVDLEERIKTAQGFSEAEIRGSLVEKLRRDQTKNRNVTKIAVCPDTFNLRLTTLGQYIGWLFDVHIATLPLNDFKYERLVEQKTRILKWLNNSSINAPPSNKSGQKGLSEQQSSYLVSCLDPDNPDAIGRNPAVRFRNYVSVMIMLNYGLRPGELLSLRVEDIEFGGISGIRVTRRPPDPQDKRRPRPSIKRNGRVLPIDNPAFSRRLDEYIMKWREILETKSEESSEYLIISDEGAPLSQSSLTQLFEDLRERFPDSLPSNLTPRALRHTFSCRMEATLRNNGMDEERRRQALAWVRGDSSLESQNVYIAQEIEEQARIALEKYHRSLLGEAL</sequence>
<gene>
    <name evidence="4" type="ORF">NIES30_10815</name>
</gene>
<dbReference type="OrthoDB" id="9803188at2"/>
<proteinExistence type="predicted"/>
<comment type="caution">
    <text evidence="4">The sequence shown here is derived from an EMBL/GenBank/DDBJ whole genome shotgun (WGS) entry which is preliminary data.</text>
</comment>
<organism evidence="4 5">
    <name type="scientific">Phormidium tenue NIES-30</name>
    <dbReference type="NCBI Taxonomy" id="549789"/>
    <lineage>
        <taxon>Bacteria</taxon>
        <taxon>Bacillati</taxon>
        <taxon>Cyanobacteriota</taxon>
        <taxon>Cyanophyceae</taxon>
        <taxon>Oscillatoriophycideae</taxon>
        <taxon>Oscillatoriales</taxon>
        <taxon>Oscillatoriaceae</taxon>
        <taxon>Phormidium</taxon>
    </lineage>
</organism>
<feature type="domain" description="Tyr recombinase" evidence="3">
    <location>
        <begin position="163"/>
        <end position="382"/>
    </location>
</feature>
<dbReference type="Proteomes" id="UP000185557">
    <property type="component" value="Unassembled WGS sequence"/>
</dbReference>
<dbReference type="PANTHER" id="PTHR30349">
    <property type="entry name" value="PHAGE INTEGRASE-RELATED"/>
    <property type="match status" value="1"/>
</dbReference>
<dbReference type="PROSITE" id="PS51898">
    <property type="entry name" value="TYR_RECOMBINASE"/>
    <property type="match status" value="1"/>
</dbReference>
<dbReference type="GO" id="GO:0006310">
    <property type="term" value="P:DNA recombination"/>
    <property type="evidence" value="ECO:0007669"/>
    <property type="project" value="UniProtKB-KW"/>
</dbReference>
<dbReference type="PANTHER" id="PTHR30349:SF94">
    <property type="entry name" value="INTEGRASE_RECOMBINASE HI_1414-RELATED"/>
    <property type="match status" value="1"/>
</dbReference>
<dbReference type="EMBL" id="MRCG01000007">
    <property type="protein sequence ID" value="OKH47992.1"/>
    <property type="molecule type" value="Genomic_DNA"/>
</dbReference>
<evidence type="ECO:0000313" key="5">
    <source>
        <dbReference type="Proteomes" id="UP000185557"/>
    </source>
</evidence>
<evidence type="ECO:0000313" key="4">
    <source>
        <dbReference type="EMBL" id="OKH47992.1"/>
    </source>
</evidence>
<evidence type="ECO:0000256" key="1">
    <source>
        <dbReference type="ARBA" id="ARBA00023172"/>
    </source>
</evidence>
<dbReference type="CDD" id="cd00397">
    <property type="entry name" value="DNA_BRE_C"/>
    <property type="match status" value="1"/>
</dbReference>
<feature type="region of interest" description="Disordered" evidence="2">
    <location>
        <begin position="231"/>
        <end position="254"/>
    </location>
</feature>
<feature type="compositionally biased region" description="Basic residues" evidence="2">
    <location>
        <begin position="244"/>
        <end position="254"/>
    </location>
</feature>
<dbReference type="SUPFAM" id="SSF56349">
    <property type="entry name" value="DNA breaking-rejoining enzymes"/>
    <property type="match status" value="1"/>
</dbReference>
<dbReference type="STRING" id="549789.NIES30_10815"/>
<dbReference type="Pfam" id="PF00589">
    <property type="entry name" value="Phage_integrase"/>
    <property type="match status" value="1"/>
</dbReference>
<dbReference type="AlphaFoldDB" id="A0A1U7J5L1"/>
<dbReference type="RefSeq" id="WP_073608445.1">
    <property type="nucleotide sequence ID" value="NZ_MRCG01000007.1"/>
</dbReference>
<evidence type="ECO:0000259" key="3">
    <source>
        <dbReference type="PROSITE" id="PS51898"/>
    </source>
</evidence>
<evidence type="ECO:0000256" key="2">
    <source>
        <dbReference type="SAM" id="MobiDB-lite"/>
    </source>
</evidence>
<protein>
    <submittedName>
        <fullName evidence="4">Integrase</fullName>
    </submittedName>
</protein>
<name>A0A1U7J5L1_9CYAN</name>
<dbReference type="Gene3D" id="1.10.443.10">
    <property type="entry name" value="Intergrase catalytic core"/>
    <property type="match status" value="1"/>
</dbReference>
<dbReference type="GO" id="GO:0015074">
    <property type="term" value="P:DNA integration"/>
    <property type="evidence" value="ECO:0007669"/>
    <property type="project" value="InterPro"/>
</dbReference>
<dbReference type="InterPro" id="IPR013762">
    <property type="entry name" value="Integrase-like_cat_sf"/>
</dbReference>
<dbReference type="InterPro" id="IPR050090">
    <property type="entry name" value="Tyrosine_recombinase_XerCD"/>
</dbReference>
<keyword evidence="1" id="KW-0233">DNA recombination</keyword>
<dbReference type="InterPro" id="IPR011010">
    <property type="entry name" value="DNA_brk_join_enz"/>
</dbReference>
<accession>A0A1U7J5L1</accession>
<dbReference type="GO" id="GO:0003677">
    <property type="term" value="F:DNA binding"/>
    <property type="evidence" value="ECO:0007669"/>
    <property type="project" value="InterPro"/>
</dbReference>